<accession>A0ABV6UMY9</accession>
<keyword evidence="3" id="KW-1185">Reference proteome</keyword>
<evidence type="ECO:0000259" key="1">
    <source>
        <dbReference type="Pfam" id="PF21806"/>
    </source>
</evidence>
<gene>
    <name evidence="2" type="ORF">ACEZDJ_16130</name>
</gene>
<dbReference type="Pfam" id="PF21806">
    <property type="entry name" value="DUF6879"/>
    <property type="match status" value="1"/>
</dbReference>
<comment type="caution">
    <text evidence="2">The sequence shown here is derived from an EMBL/GenBank/DDBJ whole genome shotgun (WGS) entry which is preliminary data.</text>
</comment>
<dbReference type="Proteomes" id="UP001592528">
    <property type="component" value="Unassembled WGS sequence"/>
</dbReference>
<organism evidence="2 3">
    <name type="scientific">Streptacidiphilus cavernicola</name>
    <dbReference type="NCBI Taxonomy" id="3342716"/>
    <lineage>
        <taxon>Bacteria</taxon>
        <taxon>Bacillati</taxon>
        <taxon>Actinomycetota</taxon>
        <taxon>Actinomycetes</taxon>
        <taxon>Kitasatosporales</taxon>
        <taxon>Streptomycetaceae</taxon>
        <taxon>Streptacidiphilus</taxon>
    </lineage>
</organism>
<reference evidence="2 3" key="1">
    <citation type="submission" date="2024-09" db="EMBL/GenBank/DDBJ databases">
        <authorList>
            <person name="Lee S.D."/>
        </authorList>
    </citation>
    <scope>NUCLEOTIDE SEQUENCE [LARGE SCALE GENOMIC DNA]</scope>
    <source>
        <strain evidence="2 3">N1-5</strain>
    </source>
</reference>
<evidence type="ECO:0000313" key="2">
    <source>
        <dbReference type="EMBL" id="MFC1402818.1"/>
    </source>
</evidence>
<dbReference type="RefSeq" id="WP_030253451.1">
    <property type="nucleotide sequence ID" value="NZ_JBHEZZ010000007.1"/>
</dbReference>
<feature type="domain" description="DUF6879" evidence="1">
    <location>
        <begin position="84"/>
        <end position="244"/>
    </location>
</feature>
<name>A0ABV6UMY9_9ACTN</name>
<sequence>MARRLRVLGSTSAVGDCPTLYEDLDTGEVVVQGDAVTDPDDVAQLKYVKDGEGFVIVPRSLLVDFAPKEAADHVPEFVPQQKISEFINDGFEHTAWRLETRTGYLSDQQMPSYQEFLRTGDTAGEVGHPWFDGVRRMVGSGKRFERVRLVDSPPTVGQRYLLACARTNVAAGEDIRYLWRADAERHGVNLSDFWLFDSRTVARFHFEGERTVGMELVTDPAEVLRACQVRDAAWHHATPYTAFKAQVPSAG</sequence>
<protein>
    <submittedName>
        <fullName evidence="2">DUF6879 family protein</fullName>
    </submittedName>
</protein>
<evidence type="ECO:0000313" key="3">
    <source>
        <dbReference type="Proteomes" id="UP001592528"/>
    </source>
</evidence>
<dbReference type="InterPro" id="IPR049244">
    <property type="entry name" value="DUF6879"/>
</dbReference>
<dbReference type="EMBL" id="JBHEZZ010000007">
    <property type="protein sequence ID" value="MFC1402818.1"/>
    <property type="molecule type" value="Genomic_DNA"/>
</dbReference>
<proteinExistence type="predicted"/>